<dbReference type="AlphaFoldDB" id="A0A9P7YJH6"/>
<evidence type="ECO:0000313" key="2">
    <source>
        <dbReference type="Proteomes" id="UP000824998"/>
    </source>
</evidence>
<dbReference type="OrthoDB" id="10670181at2759"/>
<organism evidence="1 2">
    <name type="scientific">Amylocarpus encephaloides</name>
    <dbReference type="NCBI Taxonomy" id="45428"/>
    <lineage>
        <taxon>Eukaryota</taxon>
        <taxon>Fungi</taxon>
        <taxon>Dikarya</taxon>
        <taxon>Ascomycota</taxon>
        <taxon>Pezizomycotina</taxon>
        <taxon>Leotiomycetes</taxon>
        <taxon>Helotiales</taxon>
        <taxon>Helotiales incertae sedis</taxon>
        <taxon>Amylocarpus</taxon>
    </lineage>
</organism>
<reference evidence="1" key="1">
    <citation type="journal article" date="2021" name="IMA Fungus">
        <title>Genomic characterization of three marine fungi, including Emericellopsis atlantica sp. nov. with signatures of a generalist lifestyle and marine biomass degradation.</title>
        <authorList>
            <person name="Hagestad O.C."/>
            <person name="Hou L."/>
            <person name="Andersen J.H."/>
            <person name="Hansen E.H."/>
            <person name="Altermark B."/>
            <person name="Li C."/>
            <person name="Kuhnert E."/>
            <person name="Cox R.J."/>
            <person name="Crous P.W."/>
            <person name="Spatafora J.W."/>
            <person name="Lail K."/>
            <person name="Amirebrahimi M."/>
            <person name="Lipzen A."/>
            <person name="Pangilinan J."/>
            <person name="Andreopoulos W."/>
            <person name="Hayes R.D."/>
            <person name="Ng V."/>
            <person name="Grigoriev I.V."/>
            <person name="Jackson S.A."/>
            <person name="Sutton T.D.S."/>
            <person name="Dobson A.D.W."/>
            <person name="Rama T."/>
        </authorList>
    </citation>
    <scope>NUCLEOTIDE SEQUENCE</scope>
    <source>
        <strain evidence="1">TRa018bII</strain>
    </source>
</reference>
<gene>
    <name evidence="1" type="ORF">BJ875DRAFT_484386</name>
</gene>
<keyword evidence="2" id="KW-1185">Reference proteome</keyword>
<protein>
    <submittedName>
        <fullName evidence="1">Uncharacterized protein</fullName>
    </submittedName>
</protein>
<dbReference type="Proteomes" id="UP000824998">
    <property type="component" value="Unassembled WGS sequence"/>
</dbReference>
<proteinExistence type="predicted"/>
<comment type="caution">
    <text evidence="1">The sequence shown here is derived from an EMBL/GenBank/DDBJ whole genome shotgun (WGS) entry which is preliminary data.</text>
</comment>
<dbReference type="EMBL" id="MU251470">
    <property type="protein sequence ID" value="KAG9234230.1"/>
    <property type="molecule type" value="Genomic_DNA"/>
</dbReference>
<evidence type="ECO:0000313" key="1">
    <source>
        <dbReference type="EMBL" id="KAG9234230.1"/>
    </source>
</evidence>
<name>A0A9P7YJH6_9HELO</name>
<sequence length="220" mass="24669">MDQYFSGASVSTLLPGASDPYMGILSTAHTSRSHPRALAKVPYRSTKFKCEGMLNFRHILNRSNPQRLYPKDTGDQTTSTNLVEMEGRLFRGLRGLRWSSHGTKRAVEFSTAPPSWFWAYLFAGDQLAPHEVYISDYEDHLTNNEAEVINIEVENEEGDVFGQVRSAALTLNRRSQYVDGHGIVPALVLITREHIDAGFRWGQGQNTQGALPRFHTSGND</sequence>
<accession>A0A9P7YJH6</accession>